<protein>
    <submittedName>
        <fullName evidence="1">Uncharacterized protein</fullName>
    </submittedName>
</protein>
<name>A0A0M9ABR6_9HYME</name>
<keyword evidence="2" id="KW-1185">Reference proteome</keyword>
<evidence type="ECO:0000313" key="1">
    <source>
        <dbReference type="EMBL" id="KOX79899.1"/>
    </source>
</evidence>
<proteinExistence type="predicted"/>
<accession>A0A0M9ABR6</accession>
<organism evidence="1 2">
    <name type="scientific">Melipona quadrifasciata</name>
    <dbReference type="NCBI Taxonomy" id="166423"/>
    <lineage>
        <taxon>Eukaryota</taxon>
        <taxon>Metazoa</taxon>
        <taxon>Ecdysozoa</taxon>
        <taxon>Arthropoda</taxon>
        <taxon>Hexapoda</taxon>
        <taxon>Insecta</taxon>
        <taxon>Pterygota</taxon>
        <taxon>Neoptera</taxon>
        <taxon>Endopterygota</taxon>
        <taxon>Hymenoptera</taxon>
        <taxon>Apocrita</taxon>
        <taxon>Aculeata</taxon>
        <taxon>Apoidea</taxon>
        <taxon>Anthophila</taxon>
        <taxon>Apidae</taxon>
        <taxon>Melipona</taxon>
    </lineage>
</organism>
<sequence>MPTTFIPLLTRDSTRYLPIPVLAPVIKAILSAQRCSILEYMICVIRRERTVELKSQNLSEFRSTGVFFYIGVKLWPKITKGRANLQTDEDASTMVIIV</sequence>
<dbReference type="Proteomes" id="UP000053105">
    <property type="component" value="Unassembled WGS sequence"/>
</dbReference>
<evidence type="ECO:0000313" key="2">
    <source>
        <dbReference type="Proteomes" id="UP000053105"/>
    </source>
</evidence>
<dbReference type="AlphaFoldDB" id="A0A0M9ABR6"/>
<dbReference type="EMBL" id="KQ435710">
    <property type="protein sequence ID" value="KOX79899.1"/>
    <property type="molecule type" value="Genomic_DNA"/>
</dbReference>
<reference evidence="1 2" key="1">
    <citation type="submission" date="2015-07" db="EMBL/GenBank/DDBJ databases">
        <title>The genome of Melipona quadrifasciata.</title>
        <authorList>
            <person name="Pan H."/>
            <person name="Kapheim K."/>
        </authorList>
    </citation>
    <scope>NUCLEOTIDE SEQUENCE [LARGE SCALE GENOMIC DNA]</scope>
    <source>
        <strain evidence="1">0111107301</strain>
        <tissue evidence="1">Whole body</tissue>
    </source>
</reference>
<gene>
    <name evidence="1" type="ORF">WN51_11510</name>
</gene>